<dbReference type="EMBL" id="VTPS01000007">
    <property type="protein sequence ID" value="TZE82299.1"/>
    <property type="molecule type" value="Genomic_DNA"/>
</dbReference>
<dbReference type="RefSeq" id="WP_149545062.1">
    <property type="nucleotide sequence ID" value="NZ_VTPS01000007.1"/>
</dbReference>
<reference evidence="1 2" key="1">
    <citation type="submission" date="2019-08" db="EMBL/GenBank/DDBJ databases">
        <title>Calorimonas adulescens gen. nov., sp. nov., an anaerobic thermophilic bacterium from Sakhalin hot spring.</title>
        <authorList>
            <person name="Khomyakova M.A."/>
            <person name="Merkel A.Y."/>
            <person name="Novikov A."/>
            <person name="Bonch-Osmolovskaya E.A."/>
            <person name="Slobodkin A.I."/>
        </authorList>
    </citation>
    <scope>NUCLEOTIDE SEQUENCE [LARGE SCALE GENOMIC DNA]</scope>
    <source>
        <strain evidence="1 2">A05MB</strain>
    </source>
</reference>
<sequence length="99" mass="11705">MLRDKGYEPDKICGGYGLRLFNKSEINLREKFMGLYLEDWDMHLQKSMSLITITHKALWSKVGCGDKYKWRDSSYNKCHEYKDKGLSINYWKDLGDDKG</sequence>
<accession>A0A5D8QDQ7</accession>
<evidence type="ECO:0000313" key="2">
    <source>
        <dbReference type="Proteomes" id="UP000322976"/>
    </source>
</evidence>
<dbReference type="AlphaFoldDB" id="A0A5D8QDQ7"/>
<name>A0A5D8QDQ7_9THEO</name>
<proteinExistence type="predicted"/>
<keyword evidence="2" id="KW-1185">Reference proteome</keyword>
<dbReference type="Proteomes" id="UP000322976">
    <property type="component" value="Unassembled WGS sequence"/>
</dbReference>
<evidence type="ECO:0000313" key="1">
    <source>
        <dbReference type="EMBL" id="TZE82299.1"/>
    </source>
</evidence>
<gene>
    <name evidence="1" type="ORF">FWJ32_05995</name>
</gene>
<protein>
    <submittedName>
        <fullName evidence="1">Uncharacterized protein</fullName>
    </submittedName>
</protein>
<organism evidence="1 2">
    <name type="scientific">Calorimonas adulescens</name>
    <dbReference type="NCBI Taxonomy" id="2606906"/>
    <lineage>
        <taxon>Bacteria</taxon>
        <taxon>Bacillati</taxon>
        <taxon>Bacillota</taxon>
        <taxon>Clostridia</taxon>
        <taxon>Thermoanaerobacterales</taxon>
        <taxon>Thermoanaerobacteraceae</taxon>
        <taxon>Calorimonas</taxon>
    </lineage>
</organism>
<comment type="caution">
    <text evidence="1">The sequence shown here is derived from an EMBL/GenBank/DDBJ whole genome shotgun (WGS) entry which is preliminary data.</text>
</comment>